<sequence>MSSSTLNIEQSIDSKFSQAKQGQGESEAFLSVLKERRTYYQISKSSAIPDSRVEEIVKYAIKHVPSSFNGQTTRALILFNEDHDEFWNSTAGVLASMLPADQMEKTQQRLDGFKAGHGTILFFDDEAVIRQQQEAFKLYADNFPIWANQTNGMAQLTVWTALEKEGFGCSLQHYNPLVDSVVQNKWKVPLTWKLLAQMPFGVPTGEPGPKDFKSLEERVMVAGKKD</sequence>
<gene>
    <name evidence="1" type="ORF">QFC21_000274</name>
</gene>
<name>A0ACC2WBD3_9TREE</name>
<comment type="caution">
    <text evidence="1">The sequence shown here is derived from an EMBL/GenBank/DDBJ whole genome shotgun (WGS) entry which is preliminary data.</text>
</comment>
<accession>A0ACC2WBD3</accession>
<protein>
    <submittedName>
        <fullName evidence="1">Uncharacterized protein</fullName>
    </submittedName>
</protein>
<dbReference type="Proteomes" id="UP001227268">
    <property type="component" value="Unassembled WGS sequence"/>
</dbReference>
<evidence type="ECO:0000313" key="2">
    <source>
        <dbReference type="Proteomes" id="UP001227268"/>
    </source>
</evidence>
<proteinExistence type="predicted"/>
<organism evidence="1 2">
    <name type="scientific">Naganishia friedmannii</name>
    <dbReference type="NCBI Taxonomy" id="89922"/>
    <lineage>
        <taxon>Eukaryota</taxon>
        <taxon>Fungi</taxon>
        <taxon>Dikarya</taxon>
        <taxon>Basidiomycota</taxon>
        <taxon>Agaricomycotina</taxon>
        <taxon>Tremellomycetes</taxon>
        <taxon>Filobasidiales</taxon>
        <taxon>Filobasidiaceae</taxon>
        <taxon>Naganishia</taxon>
    </lineage>
</organism>
<dbReference type="EMBL" id="JASBWT010000001">
    <property type="protein sequence ID" value="KAJ9108952.1"/>
    <property type="molecule type" value="Genomic_DNA"/>
</dbReference>
<reference evidence="1" key="1">
    <citation type="submission" date="2023-04" db="EMBL/GenBank/DDBJ databases">
        <title>Draft Genome sequencing of Naganishia species isolated from polar environments using Oxford Nanopore Technology.</title>
        <authorList>
            <person name="Leo P."/>
            <person name="Venkateswaran K."/>
        </authorList>
    </citation>
    <scope>NUCLEOTIDE SEQUENCE</scope>
    <source>
        <strain evidence="1">MNA-CCFEE 5423</strain>
    </source>
</reference>
<evidence type="ECO:0000313" key="1">
    <source>
        <dbReference type="EMBL" id="KAJ9108952.1"/>
    </source>
</evidence>
<keyword evidence="2" id="KW-1185">Reference proteome</keyword>